<dbReference type="EC" id="5.1.1.-" evidence="7"/>
<dbReference type="InterPro" id="IPR034593">
    <property type="entry name" value="DgoD-like"/>
</dbReference>
<organism evidence="9 10">
    <name type="scientific">Armatimonas rosea</name>
    <dbReference type="NCBI Taxonomy" id="685828"/>
    <lineage>
        <taxon>Bacteria</taxon>
        <taxon>Bacillati</taxon>
        <taxon>Armatimonadota</taxon>
        <taxon>Armatimonadia</taxon>
        <taxon>Armatimonadales</taxon>
        <taxon>Armatimonadaceae</taxon>
        <taxon>Armatimonas</taxon>
    </lineage>
</organism>
<evidence type="ECO:0000259" key="8">
    <source>
        <dbReference type="SMART" id="SM00922"/>
    </source>
</evidence>
<evidence type="ECO:0000256" key="1">
    <source>
        <dbReference type="ARBA" id="ARBA00008031"/>
    </source>
</evidence>
<evidence type="ECO:0000313" key="10">
    <source>
        <dbReference type="Proteomes" id="UP000520814"/>
    </source>
</evidence>
<evidence type="ECO:0000256" key="5">
    <source>
        <dbReference type="PIRSR" id="PIRSR634603-1"/>
    </source>
</evidence>
<dbReference type="InterPro" id="IPR013342">
    <property type="entry name" value="Mandelate_racemase_C"/>
</dbReference>
<keyword evidence="2 6" id="KW-0479">Metal-binding</keyword>
<dbReference type="GO" id="GO:0016855">
    <property type="term" value="F:racemase and epimerase activity, acting on amino acids and derivatives"/>
    <property type="evidence" value="ECO:0007669"/>
    <property type="project" value="UniProtKB-UniRule"/>
</dbReference>
<dbReference type="RefSeq" id="WP_184201588.1">
    <property type="nucleotide sequence ID" value="NZ_JACHGW010000004.1"/>
</dbReference>
<dbReference type="PANTHER" id="PTHR48080:SF3">
    <property type="entry name" value="ENOLASE SUPERFAMILY MEMBER DDB_G0284701"/>
    <property type="match status" value="1"/>
</dbReference>
<dbReference type="SUPFAM" id="SSF51604">
    <property type="entry name" value="Enolase C-terminal domain-like"/>
    <property type="match status" value="1"/>
</dbReference>
<keyword evidence="3 6" id="KW-0460">Magnesium</keyword>
<dbReference type="CDD" id="cd03319">
    <property type="entry name" value="L-Ala-DL-Glu_epimerase"/>
    <property type="match status" value="1"/>
</dbReference>
<dbReference type="SMART" id="SM00922">
    <property type="entry name" value="MR_MLE"/>
    <property type="match status" value="1"/>
</dbReference>
<feature type="active site" description="Proton acceptor; specific for (S)-substrate epimerization" evidence="5">
    <location>
        <position position="269"/>
    </location>
</feature>
<gene>
    <name evidence="9" type="ORF">HNQ39_004299</name>
</gene>
<dbReference type="Gene3D" id="3.30.390.10">
    <property type="entry name" value="Enolase-like, N-terminal domain"/>
    <property type="match status" value="1"/>
</dbReference>
<dbReference type="EMBL" id="JACHGW010000004">
    <property type="protein sequence ID" value="MBB6052478.1"/>
    <property type="molecule type" value="Genomic_DNA"/>
</dbReference>
<feature type="domain" description="Mandelate racemase/muconate lactonizing enzyme C-terminal" evidence="8">
    <location>
        <begin position="145"/>
        <end position="243"/>
    </location>
</feature>
<evidence type="ECO:0000313" key="9">
    <source>
        <dbReference type="EMBL" id="MBB6052478.1"/>
    </source>
</evidence>
<evidence type="ECO:0000256" key="3">
    <source>
        <dbReference type="ARBA" id="ARBA00022842"/>
    </source>
</evidence>
<evidence type="ECO:0000256" key="7">
    <source>
        <dbReference type="RuleBase" id="RU366006"/>
    </source>
</evidence>
<reference evidence="9 10" key="1">
    <citation type="submission" date="2020-08" db="EMBL/GenBank/DDBJ databases">
        <title>Genomic Encyclopedia of Type Strains, Phase IV (KMG-IV): sequencing the most valuable type-strain genomes for metagenomic binning, comparative biology and taxonomic classification.</title>
        <authorList>
            <person name="Goeker M."/>
        </authorList>
    </citation>
    <scope>NUCLEOTIDE SEQUENCE [LARGE SCALE GENOMIC DNA]</scope>
    <source>
        <strain evidence="9 10">DSM 23562</strain>
    </source>
</reference>
<feature type="binding site" evidence="6">
    <location>
        <position position="247"/>
    </location>
    <ligand>
        <name>Mg(2+)</name>
        <dbReference type="ChEBI" id="CHEBI:18420"/>
    </ligand>
</feature>
<feature type="binding site" evidence="6">
    <location>
        <position position="223"/>
    </location>
    <ligand>
        <name>Mg(2+)</name>
        <dbReference type="ChEBI" id="CHEBI:18420"/>
    </ligand>
</feature>
<dbReference type="InterPro" id="IPR036849">
    <property type="entry name" value="Enolase-like_C_sf"/>
</dbReference>
<feature type="active site" description="Proton acceptor; specific for (R)-substrate epimerization" evidence="5">
    <location>
        <position position="167"/>
    </location>
</feature>
<accession>A0A7W9SUA2</accession>
<dbReference type="InterPro" id="IPR029065">
    <property type="entry name" value="Enolase_C-like"/>
</dbReference>
<evidence type="ECO:0000256" key="4">
    <source>
        <dbReference type="ARBA" id="ARBA00023235"/>
    </source>
</evidence>
<dbReference type="Gene3D" id="3.20.20.120">
    <property type="entry name" value="Enolase-like C-terminal domain"/>
    <property type="match status" value="1"/>
</dbReference>
<comment type="caution">
    <text evidence="9">The sequence shown here is derived from an EMBL/GenBank/DDBJ whole genome shotgun (WGS) entry which is preliminary data.</text>
</comment>
<keyword evidence="10" id="KW-1185">Reference proteome</keyword>
<evidence type="ECO:0000256" key="6">
    <source>
        <dbReference type="PIRSR" id="PIRSR634603-3"/>
    </source>
</evidence>
<protein>
    <recommendedName>
        <fullName evidence="7">Dipeptide epimerase</fullName>
        <ecNumber evidence="7">5.1.1.-</ecNumber>
    </recommendedName>
</protein>
<sequence>MTITTNHITLEKITPLRISRGVSGNSVNLIVTIEHEGITGLGELAPNGVSGDKAETGERDIEALRPALAALAPWELERVEGVLSELRSAAVGLDGVGSGGAIKAAIEMACHDWVGKKLGVPVWKLLGLDLSKTVETSVTVGIQSPEDAATQTRDWHTRTGARVLKIKLGSPEGIDADQAMFAAIQAAARPDAIFRVDANGGWSVAEAQTMIPWLAARGVEYVEQPLAQDNEDGLPHLRPAPIPIFVDETIRVASDVPRFAHVVDGVNVKLMKCGGLREALRIVAVAKAHGLKTMLGCMGETSLAITAGAQIGAAFDHLDLDSHLNLKNDPFIGASWTGGKVVPTDAPGLGVAPV</sequence>
<name>A0A7W9SUA2_ARMRO</name>
<feature type="binding site" evidence="6">
    <location>
        <position position="197"/>
    </location>
    <ligand>
        <name>Mg(2+)</name>
        <dbReference type="ChEBI" id="CHEBI:18420"/>
    </ligand>
</feature>
<keyword evidence="4 7" id="KW-0413">Isomerase</keyword>
<dbReference type="InterPro" id="IPR013341">
    <property type="entry name" value="Mandelate_racemase_N_dom"/>
</dbReference>
<dbReference type="PROSITE" id="PS00909">
    <property type="entry name" value="MR_MLE_2"/>
    <property type="match status" value="1"/>
</dbReference>
<dbReference type="GO" id="GO:0046872">
    <property type="term" value="F:metal ion binding"/>
    <property type="evidence" value="ECO:0007669"/>
    <property type="project" value="UniProtKB-KW"/>
</dbReference>
<comment type="cofactor">
    <cofactor evidence="6 7">
        <name>Mg(2+)</name>
        <dbReference type="ChEBI" id="CHEBI:18420"/>
    </cofactor>
    <text evidence="6 7">Binds 1 Mg(2+) ion per subunit.</text>
</comment>
<proteinExistence type="inferred from homology"/>
<dbReference type="InterPro" id="IPR018110">
    <property type="entry name" value="Mandel_Rmase/mucon_lact_enz_CS"/>
</dbReference>
<dbReference type="SFLD" id="SFLDG00180">
    <property type="entry name" value="muconate_cycloisomerase"/>
    <property type="match status" value="1"/>
</dbReference>
<comment type="similarity">
    <text evidence="1 7">Belongs to the mandelate racemase/muconate lactonizing enzyme family.</text>
</comment>
<dbReference type="AlphaFoldDB" id="A0A7W9SUA2"/>
<evidence type="ECO:0000256" key="2">
    <source>
        <dbReference type="ARBA" id="ARBA00022723"/>
    </source>
</evidence>
<dbReference type="SUPFAM" id="SSF54826">
    <property type="entry name" value="Enolase N-terminal domain-like"/>
    <property type="match status" value="1"/>
</dbReference>
<dbReference type="InterPro" id="IPR029017">
    <property type="entry name" value="Enolase-like_N"/>
</dbReference>
<dbReference type="Pfam" id="PF02746">
    <property type="entry name" value="MR_MLE_N"/>
    <property type="match status" value="1"/>
</dbReference>
<dbReference type="InterPro" id="IPR034603">
    <property type="entry name" value="Dipeptide_epimerase"/>
</dbReference>
<dbReference type="SFLD" id="SFLDS00001">
    <property type="entry name" value="Enolase"/>
    <property type="match status" value="1"/>
</dbReference>
<dbReference type="GO" id="GO:0009063">
    <property type="term" value="P:amino acid catabolic process"/>
    <property type="evidence" value="ECO:0007669"/>
    <property type="project" value="InterPro"/>
</dbReference>
<dbReference type="Proteomes" id="UP000520814">
    <property type="component" value="Unassembled WGS sequence"/>
</dbReference>
<dbReference type="Pfam" id="PF13378">
    <property type="entry name" value="MR_MLE_C"/>
    <property type="match status" value="1"/>
</dbReference>
<dbReference type="PANTHER" id="PTHR48080">
    <property type="entry name" value="D-GALACTONATE DEHYDRATASE-RELATED"/>
    <property type="match status" value="1"/>
</dbReference>